<feature type="region of interest" description="Disordered" evidence="1">
    <location>
        <begin position="1"/>
        <end position="35"/>
    </location>
</feature>
<protein>
    <submittedName>
        <fullName evidence="2">Uncharacterized protein</fullName>
    </submittedName>
</protein>
<evidence type="ECO:0000313" key="2">
    <source>
        <dbReference type="EnsemblPlants" id="EMT01768"/>
    </source>
</evidence>
<evidence type="ECO:0000256" key="1">
    <source>
        <dbReference type="SAM" id="MobiDB-lite"/>
    </source>
</evidence>
<reference evidence="2" key="1">
    <citation type="submission" date="2015-06" db="UniProtKB">
        <authorList>
            <consortium name="EnsemblPlants"/>
        </authorList>
    </citation>
    <scope>IDENTIFICATION</scope>
</reference>
<sequence length="137" mass="14851">MRWVIPDGASEEDEVDSSDDGDRGTATPRSPSAPVVAVAATRTLKRMWRARCCASASAASARSTSKLPMSRVLASSFRDSIFHQVSECLVSSDVSSVTGPDNGLLRTLEDVISKKQEIREAVELPLTHHELYCSMVL</sequence>
<feature type="compositionally biased region" description="Low complexity" evidence="1">
    <location>
        <begin position="24"/>
        <end position="35"/>
    </location>
</feature>
<accession>N1QQR4</accession>
<proteinExistence type="predicted"/>
<organism evidence="2">
    <name type="scientific">Aegilops tauschii</name>
    <name type="common">Tausch's goatgrass</name>
    <name type="synonym">Aegilops squarrosa</name>
    <dbReference type="NCBI Taxonomy" id="37682"/>
    <lineage>
        <taxon>Eukaryota</taxon>
        <taxon>Viridiplantae</taxon>
        <taxon>Streptophyta</taxon>
        <taxon>Embryophyta</taxon>
        <taxon>Tracheophyta</taxon>
        <taxon>Spermatophyta</taxon>
        <taxon>Magnoliopsida</taxon>
        <taxon>Liliopsida</taxon>
        <taxon>Poales</taxon>
        <taxon>Poaceae</taxon>
        <taxon>BOP clade</taxon>
        <taxon>Pooideae</taxon>
        <taxon>Triticodae</taxon>
        <taxon>Triticeae</taxon>
        <taxon>Triticinae</taxon>
        <taxon>Aegilops</taxon>
    </lineage>
</organism>
<name>N1QQR4_AEGTA</name>
<feature type="compositionally biased region" description="Acidic residues" evidence="1">
    <location>
        <begin position="9"/>
        <end position="19"/>
    </location>
</feature>
<dbReference type="EnsemblPlants" id="EMT01768">
    <property type="protein sequence ID" value="EMT01768"/>
    <property type="gene ID" value="F775_15484"/>
</dbReference>
<dbReference type="AlphaFoldDB" id="N1QQR4"/>